<reference evidence="4" key="1">
    <citation type="journal article" date="2018" name="DNA Res.">
        <title>Multiple hybrid de novo genome assembly of finger millet, an orphan allotetraploid crop.</title>
        <authorList>
            <person name="Hatakeyama M."/>
            <person name="Aluri S."/>
            <person name="Balachadran M.T."/>
            <person name="Sivarajan S.R."/>
            <person name="Patrignani A."/>
            <person name="Gruter S."/>
            <person name="Poveda L."/>
            <person name="Shimizu-Inatsugi R."/>
            <person name="Baeten J."/>
            <person name="Francoijs K.J."/>
            <person name="Nataraja K.N."/>
            <person name="Reddy Y.A.N."/>
            <person name="Phadnis S."/>
            <person name="Ravikumar R.L."/>
            <person name="Schlapbach R."/>
            <person name="Sreeman S.M."/>
            <person name="Shimizu K.K."/>
        </authorList>
    </citation>
    <scope>NUCLEOTIDE SEQUENCE</scope>
</reference>
<evidence type="ECO:0000256" key="2">
    <source>
        <dbReference type="ARBA" id="ARBA00022840"/>
    </source>
</evidence>
<name>A0AAV5FFN0_ELECO</name>
<dbReference type="Gene3D" id="1.10.8.60">
    <property type="match status" value="1"/>
</dbReference>
<dbReference type="Proteomes" id="UP001054889">
    <property type="component" value="Unassembled WGS sequence"/>
</dbReference>
<dbReference type="GO" id="GO:0005741">
    <property type="term" value="C:mitochondrial outer membrane"/>
    <property type="evidence" value="ECO:0007669"/>
    <property type="project" value="TreeGrafter"/>
</dbReference>
<dbReference type="PANTHER" id="PTHR45644:SF4">
    <property type="entry name" value="OS05G0584600 PROTEIN"/>
    <property type="match status" value="1"/>
</dbReference>
<evidence type="ECO:0000256" key="1">
    <source>
        <dbReference type="ARBA" id="ARBA00022741"/>
    </source>
</evidence>
<proteinExistence type="predicted"/>
<evidence type="ECO:0008006" key="6">
    <source>
        <dbReference type="Google" id="ProtNLM"/>
    </source>
</evidence>
<keyword evidence="2" id="KW-0067">ATP-binding</keyword>
<dbReference type="EMBL" id="BQKI01000085">
    <property type="protein sequence ID" value="GJN34513.1"/>
    <property type="molecule type" value="Genomic_DNA"/>
</dbReference>
<comment type="caution">
    <text evidence="4">The sequence shown here is derived from an EMBL/GenBank/DDBJ whole genome shotgun (WGS) entry which is preliminary data.</text>
</comment>
<dbReference type="InterPro" id="IPR027417">
    <property type="entry name" value="P-loop_NTPase"/>
</dbReference>
<reference evidence="4" key="2">
    <citation type="submission" date="2021-12" db="EMBL/GenBank/DDBJ databases">
        <title>Resequencing data analysis of finger millet.</title>
        <authorList>
            <person name="Hatakeyama M."/>
            <person name="Aluri S."/>
            <person name="Balachadran M.T."/>
            <person name="Sivarajan S.R."/>
            <person name="Poveda L."/>
            <person name="Shimizu-Inatsugi R."/>
            <person name="Schlapbach R."/>
            <person name="Sreeman S.M."/>
            <person name="Shimizu K.K."/>
        </authorList>
    </citation>
    <scope>NUCLEOTIDE SEQUENCE</scope>
</reference>
<dbReference type="InterPro" id="IPR011009">
    <property type="entry name" value="Kinase-like_dom_sf"/>
</dbReference>
<dbReference type="GO" id="GO:0005524">
    <property type="term" value="F:ATP binding"/>
    <property type="evidence" value="ECO:0007669"/>
    <property type="project" value="UniProtKB-KW"/>
</dbReference>
<protein>
    <recommendedName>
        <fullName evidence="6">ATPase AAA-type core domain-containing protein</fullName>
    </recommendedName>
</protein>
<gene>
    <name evidence="4" type="primary">gb23180</name>
    <name evidence="4" type="ORF">PR202_gb23180</name>
</gene>
<keyword evidence="5" id="KW-1185">Reference proteome</keyword>
<dbReference type="SUPFAM" id="SSF56112">
    <property type="entry name" value="Protein kinase-like (PK-like)"/>
    <property type="match status" value="1"/>
</dbReference>
<feature type="region of interest" description="Disordered" evidence="3">
    <location>
        <begin position="49"/>
        <end position="89"/>
    </location>
</feature>
<keyword evidence="1" id="KW-0547">Nucleotide-binding</keyword>
<feature type="compositionally biased region" description="Basic and acidic residues" evidence="3">
    <location>
        <begin position="50"/>
        <end position="77"/>
    </location>
</feature>
<dbReference type="PANTHER" id="PTHR45644">
    <property type="entry name" value="AAA ATPASE, PUTATIVE (AFU_ORTHOLOGUE AFUA_2G12920)-RELATED-RELATED"/>
    <property type="match status" value="1"/>
</dbReference>
<evidence type="ECO:0000313" key="4">
    <source>
        <dbReference type="EMBL" id="GJN34513.1"/>
    </source>
</evidence>
<dbReference type="InterPro" id="IPR051701">
    <property type="entry name" value="Mito_OM_Translocase_MSP1"/>
</dbReference>
<organism evidence="4 5">
    <name type="scientific">Eleusine coracana subsp. coracana</name>
    <dbReference type="NCBI Taxonomy" id="191504"/>
    <lineage>
        <taxon>Eukaryota</taxon>
        <taxon>Viridiplantae</taxon>
        <taxon>Streptophyta</taxon>
        <taxon>Embryophyta</taxon>
        <taxon>Tracheophyta</taxon>
        <taxon>Spermatophyta</taxon>
        <taxon>Magnoliopsida</taxon>
        <taxon>Liliopsida</taxon>
        <taxon>Poales</taxon>
        <taxon>Poaceae</taxon>
        <taxon>PACMAD clade</taxon>
        <taxon>Chloridoideae</taxon>
        <taxon>Cynodonteae</taxon>
        <taxon>Eleusininae</taxon>
        <taxon>Eleusine</taxon>
    </lineage>
</organism>
<dbReference type="AlphaFoldDB" id="A0AAV5FFN0"/>
<dbReference type="Gene3D" id="3.40.50.300">
    <property type="entry name" value="P-loop containing nucleotide triphosphate hydrolases"/>
    <property type="match status" value="1"/>
</dbReference>
<evidence type="ECO:0000256" key="3">
    <source>
        <dbReference type="SAM" id="MobiDB-lite"/>
    </source>
</evidence>
<evidence type="ECO:0000313" key="5">
    <source>
        <dbReference type="Proteomes" id="UP001054889"/>
    </source>
</evidence>
<accession>A0AAV5FFN0</accession>
<sequence>MRKIKNEFMSHWDGIFSKSGERILVLAVTNRLFDIDEAIIRRCERRRTKEAKEKTVTAENSENSKEKSENKEQDSEGKTNNAEAKAEDAKEVTVNLRPLTMEDLRQAKNQVTHCSLIFNLGGIMQMRRSVGCYQTLRLESYLAREKKRYLQYCICPFEQRKLKIADFGWSVHIFNRRRTMYGTLDYLPPEMVKMTGHWKYSVMSSSMEPCLSKRKNTLRHIEGALSALSSKGYSLAFSFQTCLEMPLPASGVGDECVSFALDFFFGLEEMTYLKHPIR</sequence>